<dbReference type="GO" id="GO:0004527">
    <property type="term" value="F:exonuclease activity"/>
    <property type="evidence" value="ECO:0007669"/>
    <property type="project" value="UniProtKB-KW"/>
</dbReference>
<dbReference type="InterPro" id="IPR006054">
    <property type="entry name" value="DnaQ"/>
</dbReference>
<proteinExistence type="predicted"/>
<name>A0ABU5ZQS7_9FLAO</name>
<evidence type="ECO:0000259" key="1">
    <source>
        <dbReference type="SMART" id="SM00479"/>
    </source>
</evidence>
<evidence type="ECO:0000313" key="3">
    <source>
        <dbReference type="Proteomes" id="UP001327027"/>
    </source>
</evidence>
<dbReference type="CDD" id="cd06127">
    <property type="entry name" value="DEDDh"/>
    <property type="match status" value="1"/>
</dbReference>
<dbReference type="SMART" id="SM00479">
    <property type="entry name" value="EXOIII"/>
    <property type="match status" value="1"/>
</dbReference>
<comment type="caution">
    <text evidence="2">The sequence shown here is derived from an EMBL/GenBank/DDBJ whole genome shotgun (WGS) entry which is preliminary data.</text>
</comment>
<keyword evidence="2" id="KW-0540">Nuclease</keyword>
<dbReference type="InterPro" id="IPR036397">
    <property type="entry name" value="RNaseH_sf"/>
</dbReference>
<dbReference type="Pfam" id="PF00929">
    <property type="entry name" value="RNase_T"/>
    <property type="match status" value="1"/>
</dbReference>
<dbReference type="InterPro" id="IPR012337">
    <property type="entry name" value="RNaseH-like_sf"/>
</dbReference>
<dbReference type="RefSeq" id="WP_324178322.1">
    <property type="nucleotide sequence ID" value="NZ_BAABAW010000016.1"/>
</dbReference>
<sequence>MQLWSKKNNKNSPDFWKKYSALFDGKTKQKSWEETRFVAFDTETTGFDFEKDRVLSIGAVGIKDNSINVADQLELYLKQEIFNQDTVEIHGIRKNADLDQISEEKALQWFIEFIGDSILVAHHARFDTQMIDKALKRNGLGALKNKVLDTSTLFKHTKHQVYRNDFNRPYSLEELCKDLKISESDRHTASGDAFITALAFLKIISKLRRDKKIQKLKDLFALSS</sequence>
<organism evidence="2 3">
    <name type="scientific">Aquimarina gracilis</name>
    <dbReference type="NCBI Taxonomy" id="874422"/>
    <lineage>
        <taxon>Bacteria</taxon>
        <taxon>Pseudomonadati</taxon>
        <taxon>Bacteroidota</taxon>
        <taxon>Flavobacteriia</taxon>
        <taxon>Flavobacteriales</taxon>
        <taxon>Flavobacteriaceae</taxon>
        <taxon>Aquimarina</taxon>
    </lineage>
</organism>
<dbReference type="PANTHER" id="PTHR30231">
    <property type="entry name" value="DNA POLYMERASE III SUBUNIT EPSILON"/>
    <property type="match status" value="1"/>
</dbReference>
<dbReference type="EMBL" id="JAYKLX010000001">
    <property type="protein sequence ID" value="MEB3344273.1"/>
    <property type="molecule type" value="Genomic_DNA"/>
</dbReference>
<keyword evidence="2" id="KW-0378">Hydrolase</keyword>
<dbReference type="PANTHER" id="PTHR30231:SF41">
    <property type="entry name" value="DNA POLYMERASE III SUBUNIT EPSILON"/>
    <property type="match status" value="1"/>
</dbReference>
<keyword evidence="3" id="KW-1185">Reference proteome</keyword>
<feature type="domain" description="Exonuclease" evidence="1">
    <location>
        <begin position="36"/>
        <end position="209"/>
    </location>
</feature>
<evidence type="ECO:0000313" key="2">
    <source>
        <dbReference type="EMBL" id="MEB3344273.1"/>
    </source>
</evidence>
<dbReference type="Proteomes" id="UP001327027">
    <property type="component" value="Unassembled WGS sequence"/>
</dbReference>
<keyword evidence="2" id="KW-0269">Exonuclease</keyword>
<accession>A0ABU5ZQS7</accession>
<dbReference type="Gene3D" id="3.30.420.10">
    <property type="entry name" value="Ribonuclease H-like superfamily/Ribonuclease H"/>
    <property type="match status" value="1"/>
</dbReference>
<reference evidence="2 3" key="1">
    <citation type="journal article" date="2013" name="Int. J. Syst. Evol. Microbiol.">
        <title>Aquimarina gracilis sp. nov., isolated from the gut microflora of a mussel, Mytilus coruscus, and emended description of Aquimarina spongiae.</title>
        <authorList>
            <person name="Park S.C."/>
            <person name="Choe H.N."/>
            <person name="Baik K.S."/>
            <person name="Seong C.N."/>
        </authorList>
    </citation>
    <scope>NUCLEOTIDE SEQUENCE [LARGE SCALE GENOMIC DNA]</scope>
    <source>
        <strain evidence="2 3">PSC32</strain>
    </source>
</reference>
<gene>
    <name evidence="2" type="ORF">U6A24_02315</name>
</gene>
<dbReference type="SUPFAM" id="SSF53098">
    <property type="entry name" value="Ribonuclease H-like"/>
    <property type="match status" value="1"/>
</dbReference>
<dbReference type="NCBIfam" id="TIGR00573">
    <property type="entry name" value="dnaq"/>
    <property type="match status" value="1"/>
</dbReference>
<dbReference type="InterPro" id="IPR013520">
    <property type="entry name" value="Ribonucl_H"/>
</dbReference>
<protein>
    <submittedName>
        <fullName evidence="2">3'-5' exonuclease</fullName>
    </submittedName>
</protein>